<evidence type="ECO:0000256" key="7">
    <source>
        <dbReference type="ARBA" id="ARBA00022840"/>
    </source>
</evidence>
<evidence type="ECO:0000256" key="8">
    <source>
        <dbReference type="ARBA" id="ARBA00022842"/>
    </source>
</evidence>
<sequence length="336" mass="35940">MESAAGAPPRYPFEGPDPRPLAVLAGSTASGKTALAIAIAARLSIPLEVIGADARQIYRGLSAGTAKPTEAERRTLPHHMIDVADPAETFDAARYAREARACAEGVYARGAVPLAVGGSGLYLRALAEGLFEGPGAQPALRERLEAEADREGPAALHRRLAGCDPRAAARIHPNDRKRIVRALEVYEATGRPISSLRAEAPAKGFERPLWLGVDWPPELHARRIEGRVRAMLAGGMVEEAETLARQGLAGAPAFEGLGYAEALAFGRGEAGLEETVELICRLHRGYAKRQRTWFRRVEGIRWLRPAEGVERAAEEGARAVEAYLAGFPGLRKGAAG</sequence>
<organism evidence="14 15">
    <name type="scientific">Tectimicrobiota bacterium</name>
    <dbReference type="NCBI Taxonomy" id="2528274"/>
    <lineage>
        <taxon>Bacteria</taxon>
        <taxon>Pseudomonadati</taxon>
        <taxon>Nitrospinota/Tectimicrobiota group</taxon>
        <taxon>Candidatus Tectimicrobiota</taxon>
    </lineage>
</organism>
<evidence type="ECO:0000256" key="1">
    <source>
        <dbReference type="ARBA" id="ARBA00001946"/>
    </source>
</evidence>
<comment type="similarity">
    <text evidence="3 10 13">Belongs to the IPP transferase family.</text>
</comment>
<dbReference type="NCBIfam" id="TIGR00174">
    <property type="entry name" value="miaA"/>
    <property type="match status" value="1"/>
</dbReference>
<dbReference type="AlphaFoldDB" id="A0A932I344"/>
<proteinExistence type="inferred from homology"/>
<feature type="site" description="Interaction with substrate tRNA" evidence="10">
    <location>
        <position position="119"/>
    </location>
</feature>
<evidence type="ECO:0000313" key="15">
    <source>
        <dbReference type="Proteomes" id="UP000782312"/>
    </source>
</evidence>
<evidence type="ECO:0000256" key="10">
    <source>
        <dbReference type="HAMAP-Rule" id="MF_00185"/>
    </source>
</evidence>
<dbReference type="FunFam" id="1.10.20.140:FF:000001">
    <property type="entry name" value="tRNA dimethylallyltransferase"/>
    <property type="match status" value="1"/>
</dbReference>
<comment type="subunit">
    <text evidence="10">Monomer.</text>
</comment>
<dbReference type="GO" id="GO:0006400">
    <property type="term" value="P:tRNA modification"/>
    <property type="evidence" value="ECO:0007669"/>
    <property type="project" value="TreeGrafter"/>
</dbReference>
<feature type="site" description="Interaction with substrate tRNA" evidence="10">
    <location>
        <position position="141"/>
    </location>
</feature>
<dbReference type="PANTHER" id="PTHR11088">
    <property type="entry name" value="TRNA DIMETHYLALLYLTRANSFERASE"/>
    <property type="match status" value="1"/>
</dbReference>
<reference evidence="14" key="1">
    <citation type="submission" date="2020-07" db="EMBL/GenBank/DDBJ databases">
        <title>Huge and variable diversity of episymbiotic CPR bacteria and DPANN archaea in groundwater ecosystems.</title>
        <authorList>
            <person name="He C.Y."/>
            <person name="Keren R."/>
            <person name="Whittaker M."/>
            <person name="Farag I.F."/>
            <person name="Doudna J."/>
            <person name="Cate J.H.D."/>
            <person name="Banfield J.F."/>
        </authorList>
    </citation>
    <scope>NUCLEOTIDE SEQUENCE</scope>
    <source>
        <strain evidence="14">NC_groundwater_763_Ag_S-0.2um_68_21</strain>
    </source>
</reference>
<comment type="catalytic activity">
    <reaction evidence="9 10 11">
        <text>adenosine(37) in tRNA + dimethylallyl diphosphate = N(6)-dimethylallyladenosine(37) in tRNA + diphosphate</text>
        <dbReference type="Rhea" id="RHEA:26482"/>
        <dbReference type="Rhea" id="RHEA-COMP:10162"/>
        <dbReference type="Rhea" id="RHEA-COMP:10375"/>
        <dbReference type="ChEBI" id="CHEBI:33019"/>
        <dbReference type="ChEBI" id="CHEBI:57623"/>
        <dbReference type="ChEBI" id="CHEBI:74411"/>
        <dbReference type="ChEBI" id="CHEBI:74415"/>
        <dbReference type="EC" id="2.5.1.75"/>
    </reaction>
</comment>
<keyword evidence="7 10" id="KW-0067">ATP-binding</keyword>
<dbReference type="EC" id="2.5.1.75" evidence="10"/>
<dbReference type="PANTHER" id="PTHR11088:SF60">
    <property type="entry name" value="TRNA DIMETHYLALLYLTRANSFERASE"/>
    <property type="match status" value="1"/>
</dbReference>
<protein>
    <recommendedName>
        <fullName evidence="10">tRNA dimethylallyltransferase</fullName>
        <ecNumber evidence="10">2.5.1.75</ecNumber>
    </recommendedName>
    <alternativeName>
        <fullName evidence="10">Dimethylallyl diphosphate:tRNA dimethylallyltransferase</fullName>
        <shortName evidence="10">DMAPP:tRNA dimethylallyltransferase</shortName>
        <shortName evidence="10">DMATase</shortName>
    </alternativeName>
    <alternativeName>
        <fullName evidence="10">Isopentenyl-diphosphate:tRNA isopentenyltransferase</fullName>
        <shortName evidence="10">IPP transferase</shortName>
        <shortName evidence="10">IPPT</shortName>
        <shortName evidence="10">IPTase</shortName>
    </alternativeName>
</protein>
<dbReference type="Gene3D" id="3.40.50.300">
    <property type="entry name" value="P-loop containing nucleotide triphosphate hydrolases"/>
    <property type="match status" value="1"/>
</dbReference>
<comment type="caution">
    <text evidence="14">The sequence shown here is derived from an EMBL/GenBank/DDBJ whole genome shotgun (WGS) entry which is preliminary data.</text>
</comment>
<dbReference type="SUPFAM" id="SSF52540">
    <property type="entry name" value="P-loop containing nucleoside triphosphate hydrolases"/>
    <property type="match status" value="2"/>
</dbReference>
<evidence type="ECO:0000256" key="5">
    <source>
        <dbReference type="ARBA" id="ARBA00022694"/>
    </source>
</evidence>
<comment type="function">
    <text evidence="2 10 12">Catalyzes the transfer of a dimethylallyl group onto the adenine at position 37 in tRNAs that read codons beginning with uridine, leading to the formation of N6-(dimethylallyl)adenosine (i(6)A).</text>
</comment>
<dbReference type="InterPro" id="IPR039657">
    <property type="entry name" value="Dimethylallyltransferase"/>
</dbReference>
<comment type="cofactor">
    <cofactor evidence="1 10">
        <name>Mg(2+)</name>
        <dbReference type="ChEBI" id="CHEBI:18420"/>
    </cofactor>
</comment>
<dbReference type="InterPro" id="IPR027417">
    <property type="entry name" value="P-loop_NTPase"/>
</dbReference>
<evidence type="ECO:0000256" key="2">
    <source>
        <dbReference type="ARBA" id="ARBA00003213"/>
    </source>
</evidence>
<dbReference type="Proteomes" id="UP000782312">
    <property type="component" value="Unassembled WGS sequence"/>
</dbReference>
<evidence type="ECO:0000256" key="11">
    <source>
        <dbReference type="RuleBase" id="RU003783"/>
    </source>
</evidence>
<dbReference type="Pfam" id="PF01715">
    <property type="entry name" value="IPPT"/>
    <property type="match status" value="1"/>
</dbReference>
<evidence type="ECO:0000256" key="12">
    <source>
        <dbReference type="RuleBase" id="RU003784"/>
    </source>
</evidence>
<keyword evidence="4 10" id="KW-0808">Transferase</keyword>
<keyword evidence="8 10" id="KW-0460">Magnesium</keyword>
<gene>
    <name evidence="10 14" type="primary">miaA</name>
    <name evidence="14" type="ORF">HYZ11_15625</name>
</gene>
<evidence type="ECO:0000256" key="6">
    <source>
        <dbReference type="ARBA" id="ARBA00022741"/>
    </source>
</evidence>
<evidence type="ECO:0000256" key="3">
    <source>
        <dbReference type="ARBA" id="ARBA00005842"/>
    </source>
</evidence>
<dbReference type="InterPro" id="IPR018022">
    <property type="entry name" value="IPT"/>
</dbReference>
<feature type="binding site" evidence="10">
    <location>
        <begin position="26"/>
        <end position="33"/>
    </location>
    <ligand>
        <name>ATP</name>
        <dbReference type="ChEBI" id="CHEBI:30616"/>
    </ligand>
</feature>
<dbReference type="GO" id="GO:0052381">
    <property type="term" value="F:tRNA dimethylallyltransferase activity"/>
    <property type="evidence" value="ECO:0007669"/>
    <property type="project" value="UniProtKB-UniRule"/>
</dbReference>
<dbReference type="HAMAP" id="MF_00185">
    <property type="entry name" value="IPP_trans"/>
    <property type="match status" value="1"/>
</dbReference>
<accession>A0A932I344</accession>
<keyword evidence="6 10" id="KW-0547">Nucleotide-binding</keyword>
<comment type="caution">
    <text evidence="10">Lacks conserved residue(s) required for the propagation of feature annotation.</text>
</comment>
<feature type="binding site" evidence="10">
    <location>
        <begin position="28"/>
        <end position="33"/>
    </location>
    <ligand>
        <name>substrate</name>
    </ligand>
</feature>
<dbReference type="GO" id="GO:0005524">
    <property type="term" value="F:ATP binding"/>
    <property type="evidence" value="ECO:0007669"/>
    <property type="project" value="UniProtKB-UniRule"/>
</dbReference>
<dbReference type="EMBL" id="JACPUR010000037">
    <property type="protein sequence ID" value="MBI3129035.1"/>
    <property type="molecule type" value="Genomic_DNA"/>
</dbReference>
<name>A0A932I344_UNCTE</name>
<evidence type="ECO:0000313" key="14">
    <source>
        <dbReference type="EMBL" id="MBI3129035.1"/>
    </source>
</evidence>
<dbReference type="Gene3D" id="1.10.20.140">
    <property type="match status" value="1"/>
</dbReference>
<keyword evidence="5 10" id="KW-0819">tRNA processing</keyword>
<evidence type="ECO:0000256" key="9">
    <source>
        <dbReference type="ARBA" id="ARBA00049563"/>
    </source>
</evidence>
<evidence type="ECO:0000256" key="4">
    <source>
        <dbReference type="ARBA" id="ARBA00022679"/>
    </source>
</evidence>
<evidence type="ECO:0000256" key="13">
    <source>
        <dbReference type="RuleBase" id="RU003785"/>
    </source>
</evidence>